<dbReference type="EMBL" id="FNIT01000010">
    <property type="protein sequence ID" value="SDO67262.1"/>
    <property type="molecule type" value="Genomic_DNA"/>
</dbReference>
<accession>A0A1H0LGK7</accession>
<reference evidence="1 2" key="1">
    <citation type="submission" date="2016-10" db="EMBL/GenBank/DDBJ databases">
        <authorList>
            <person name="de Groot N.N."/>
        </authorList>
    </citation>
    <scope>NUCLEOTIDE SEQUENCE [LARGE SCALE GENOMIC DNA]</scope>
    <source>
        <strain evidence="2">L7-484,KACC 16230,DSM 25025</strain>
    </source>
</reference>
<dbReference type="Proteomes" id="UP000198793">
    <property type="component" value="Unassembled WGS sequence"/>
</dbReference>
<gene>
    <name evidence="1" type="ORF">SAMN05192530_11026</name>
</gene>
<sequence length="52" mass="5883">MNRVEILAHLRHVGIEIAAADPGKRVGKIVWASNEYRHVGQGYWFKGEPVPE</sequence>
<name>A0A1H0LGK7_9HYPH</name>
<organism evidence="1 2">
    <name type="scientific">Aureimonas jatrophae</name>
    <dbReference type="NCBI Taxonomy" id="1166073"/>
    <lineage>
        <taxon>Bacteria</taxon>
        <taxon>Pseudomonadati</taxon>
        <taxon>Pseudomonadota</taxon>
        <taxon>Alphaproteobacteria</taxon>
        <taxon>Hyphomicrobiales</taxon>
        <taxon>Aurantimonadaceae</taxon>
        <taxon>Aureimonas</taxon>
    </lineage>
</organism>
<evidence type="ECO:0000313" key="1">
    <source>
        <dbReference type="EMBL" id="SDO67262.1"/>
    </source>
</evidence>
<protein>
    <submittedName>
        <fullName evidence="1">Uncharacterized protein</fullName>
    </submittedName>
</protein>
<evidence type="ECO:0000313" key="2">
    <source>
        <dbReference type="Proteomes" id="UP000198793"/>
    </source>
</evidence>
<dbReference type="AlphaFoldDB" id="A0A1H0LGK7"/>
<keyword evidence="2" id="KW-1185">Reference proteome</keyword>
<proteinExistence type="predicted"/>